<proteinExistence type="inferred from homology"/>
<dbReference type="PANTHER" id="PTHR22893:SF91">
    <property type="entry name" value="NADPH DEHYDROGENASE 2-RELATED"/>
    <property type="match status" value="1"/>
</dbReference>
<protein>
    <submittedName>
        <fullName evidence="5">G13030 protein</fullName>
    </submittedName>
</protein>
<dbReference type="PANTHER" id="PTHR22893">
    <property type="entry name" value="NADH OXIDOREDUCTASE-RELATED"/>
    <property type="match status" value="1"/>
</dbReference>
<keyword evidence="6" id="KW-1185">Reference proteome</keyword>
<dbReference type="SUPFAM" id="SSF51395">
    <property type="entry name" value="FMN-linked oxidoreductases"/>
    <property type="match status" value="1"/>
</dbReference>
<dbReference type="CDD" id="cd02933">
    <property type="entry name" value="OYE_like_FMN"/>
    <property type="match status" value="1"/>
</dbReference>
<accession>A0ABP1GEF2</accession>
<evidence type="ECO:0000313" key="5">
    <source>
        <dbReference type="EMBL" id="CAL5229665.1"/>
    </source>
</evidence>
<dbReference type="Proteomes" id="UP001497392">
    <property type="component" value="Unassembled WGS sequence"/>
</dbReference>
<comment type="cofactor">
    <cofactor evidence="1">
        <name>FMN</name>
        <dbReference type="ChEBI" id="CHEBI:58210"/>
    </cofactor>
</comment>
<evidence type="ECO:0000313" key="6">
    <source>
        <dbReference type="Proteomes" id="UP001497392"/>
    </source>
</evidence>
<dbReference type="InterPro" id="IPR045247">
    <property type="entry name" value="Oye-like"/>
</dbReference>
<dbReference type="InterPro" id="IPR013785">
    <property type="entry name" value="Aldolase_TIM"/>
</dbReference>
<evidence type="ECO:0000256" key="1">
    <source>
        <dbReference type="ARBA" id="ARBA00001917"/>
    </source>
</evidence>
<dbReference type="Gene3D" id="3.20.20.70">
    <property type="entry name" value="Aldolase class I"/>
    <property type="match status" value="1"/>
</dbReference>
<keyword evidence="3" id="KW-0288">FMN</keyword>
<name>A0ABP1GEF2_9CHLO</name>
<evidence type="ECO:0000259" key="4">
    <source>
        <dbReference type="Pfam" id="PF00724"/>
    </source>
</evidence>
<comment type="similarity">
    <text evidence="2">Belongs to the NADH:flavin oxidoreductase/NADH oxidase family.</text>
</comment>
<dbReference type="EMBL" id="CAXHTA020000021">
    <property type="protein sequence ID" value="CAL5229665.1"/>
    <property type="molecule type" value="Genomic_DNA"/>
</dbReference>
<keyword evidence="3" id="KW-0285">Flavoprotein</keyword>
<dbReference type="InterPro" id="IPR001155">
    <property type="entry name" value="OxRdtase_FMN_N"/>
</dbReference>
<dbReference type="Pfam" id="PF00724">
    <property type="entry name" value="Oxidored_FMN"/>
    <property type="match status" value="1"/>
</dbReference>
<organism evidence="5 6">
    <name type="scientific">Coccomyxa viridis</name>
    <dbReference type="NCBI Taxonomy" id="1274662"/>
    <lineage>
        <taxon>Eukaryota</taxon>
        <taxon>Viridiplantae</taxon>
        <taxon>Chlorophyta</taxon>
        <taxon>core chlorophytes</taxon>
        <taxon>Trebouxiophyceae</taxon>
        <taxon>Trebouxiophyceae incertae sedis</taxon>
        <taxon>Coccomyxaceae</taxon>
        <taxon>Coccomyxa</taxon>
    </lineage>
</organism>
<evidence type="ECO:0000256" key="2">
    <source>
        <dbReference type="ARBA" id="ARBA00005979"/>
    </source>
</evidence>
<reference evidence="5 6" key="1">
    <citation type="submission" date="2024-06" db="EMBL/GenBank/DDBJ databases">
        <authorList>
            <person name="Kraege A."/>
            <person name="Thomma B."/>
        </authorList>
    </citation>
    <scope>NUCLEOTIDE SEQUENCE [LARGE SCALE GENOMIC DNA]</scope>
</reference>
<sequence>MVYAPLTRCRALGTVPCKAAQTYYRQRTVKSGLLLTEATCINPQAHGYPNTPGLYTEAQLAAWKPIVNAVHKAGGIFFAQLWHVGRASHSVYQPDNTPPVGPSAIAIPASQPCMLPDTSMTAYPVPRELTKEEIQGIVKDYADAAHNAVEAGFDGVEIHSANGYLIEQFLRQTSNHRSDEYGGSIPNRCRFCLEVAEAVTAKVGAAKVGIRLSPYNTFLQDGLDEDGVELMMYLVKELAKLKLLYLHCIEPRSSTGHVDVEPPPDQTLLPFRKAWPGAFLAAGGFTKPLGDEAIKDGAVDLVVFGRWWLANPDLPERFVEGAALNKYDRKTFYSPDPVKGYTDYPFLDQIKPGTPTRTHYSGTKIYA</sequence>
<feature type="domain" description="NADH:flavin oxidoreductase/NADH oxidase N-terminal" evidence="4">
    <location>
        <begin position="1"/>
        <end position="324"/>
    </location>
</feature>
<evidence type="ECO:0000256" key="3">
    <source>
        <dbReference type="ARBA" id="ARBA00022643"/>
    </source>
</evidence>
<gene>
    <name evidence="5" type="primary">g13030</name>
    <name evidence="5" type="ORF">VP750_LOCUS11571</name>
</gene>
<comment type="caution">
    <text evidence="5">The sequence shown here is derived from an EMBL/GenBank/DDBJ whole genome shotgun (WGS) entry which is preliminary data.</text>
</comment>